<dbReference type="InterPro" id="IPR020022">
    <property type="entry name" value="N-acetyl_sugar_amidoTrfase"/>
</dbReference>
<organism evidence="1">
    <name type="scientific">freshwater metagenome</name>
    <dbReference type="NCBI Taxonomy" id="449393"/>
    <lineage>
        <taxon>unclassified sequences</taxon>
        <taxon>metagenomes</taxon>
        <taxon>ecological metagenomes</taxon>
    </lineage>
</organism>
<dbReference type="EMBL" id="CAEZUN010000130">
    <property type="protein sequence ID" value="CAB4606784.1"/>
    <property type="molecule type" value="Genomic_DNA"/>
</dbReference>
<gene>
    <name evidence="1" type="ORF">UFOPK1826_01030</name>
</gene>
<dbReference type="AlphaFoldDB" id="A0A6J6H6A8"/>
<sequence length="370" mass="42275">MSELFWCTSCLNMSTRPRITFDKRGWCNACQWAEEKKNLDWSGRQNELKQILDSHRSSDGSFDCVVPVSGGKDGSYVAHQLKHVYGMHPLTVTITPALALDLGNQNLKNFIASGYNHIQISPAGDVMDALNKFGFIHKGFPYFGWLMAIKTGPLKIAAQLNISLIFYAEEGETEYGGSTALKDKPFYDIGYIRDIYFEGGQDLVFKEAKLENEALPFFRFPSKDEIGDGELKITHWSYFENWDPYRNYLVAKEHCGLIEATDTNSGTFTNFAQNDQALYALHAYMMYLKFGFGRATQDAGIEIRRGAMTRDQAVNLVKLYDGLYPQDNIDAYLNYYKMTLSEFEAVIDRWTNTSLFEKQDGRWKPTFTIK</sequence>
<evidence type="ECO:0000313" key="1">
    <source>
        <dbReference type="EMBL" id="CAB4606784.1"/>
    </source>
</evidence>
<reference evidence="1" key="1">
    <citation type="submission" date="2020-05" db="EMBL/GenBank/DDBJ databases">
        <authorList>
            <person name="Chiriac C."/>
            <person name="Salcher M."/>
            <person name="Ghai R."/>
            <person name="Kavagutti S V."/>
        </authorList>
    </citation>
    <scope>NUCLEOTIDE SEQUENCE</scope>
</reference>
<accession>A0A6J6H6A8</accession>
<dbReference type="NCBIfam" id="TIGR03573">
    <property type="entry name" value="WbuX"/>
    <property type="match status" value="1"/>
</dbReference>
<proteinExistence type="predicted"/>
<protein>
    <submittedName>
        <fullName evidence="1">Unannotated protein</fullName>
    </submittedName>
</protein>
<dbReference type="SUPFAM" id="SSF52402">
    <property type="entry name" value="Adenine nucleotide alpha hydrolases-like"/>
    <property type="match status" value="1"/>
</dbReference>
<name>A0A6J6H6A8_9ZZZZ</name>